<gene>
    <name evidence="1" type="ORF">PoB_002488800</name>
</gene>
<accession>A0AAV3ZVD4</accession>
<proteinExistence type="predicted"/>
<evidence type="ECO:0000313" key="1">
    <source>
        <dbReference type="EMBL" id="GFN98382.1"/>
    </source>
</evidence>
<reference evidence="1 2" key="1">
    <citation type="journal article" date="2021" name="Elife">
        <title>Chloroplast acquisition without the gene transfer in kleptoplastic sea slugs, Plakobranchus ocellatus.</title>
        <authorList>
            <person name="Maeda T."/>
            <person name="Takahashi S."/>
            <person name="Yoshida T."/>
            <person name="Shimamura S."/>
            <person name="Takaki Y."/>
            <person name="Nagai Y."/>
            <person name="Toyoda A."/>
            <person name="Suzuki Y."/>
            <person name="Arimoto A."/>
            <person name="Ishii H."/>
            <person name="Satoh N."/>
            <person name="Nishiyama T."/>
            <person name="Hasebe M."/>
            <person name="Maruyama T."/>
            <person name="Minagawa J."/>
            <person name="Obokata J."/>
            <person name="Shigenobu S."/>
        </authorList>
    </citation>
    <scope>NUCLEOTIDE SEQUENCE [LARGE SCALE GENOMIC DNA]</scope>
</reference>
<name>A0AAV3ZVD4_9GAST</name>
<dbReference type="EMBL" id="BLXT01002845">
    <property type="protein sequence ID" value="GFN98382.1"/>
    <property type="molecule type" value="Genomic_DNA"/>
</dbReference>
<comment type="caution">
    <text evidence="1">The sequence shown here is derived from an EMBL/GenBank/DDBJ whole genome shotgun (WGS) entry which is preliminary data.</text>
</comment>
<dbReference type="AlphaFoldDB" id="A0AAV3ZVD4"/>
<evidence type="ECO:0000313" key="2">
    <source>
        <dbReference type="Proteomes" id="UP000735302"/>
    </source>
</evidence>
<sequence length="319" mass="35311">MVLIVGSTSQATGIPEQPFLHFSHKLHCGIKLPARVPGQLFLHFNHKLHCGIKLPGYQGTRAARSPLQSQATPFTVRSNSQATRVPGQHVLHFNHKLHHSLCDQTPRLPGYQGSTFSTSITSYTIHCEIKLPSYRANRAALSPVQSQATPFTVGSNPQATGVPGQLFLPFNHKLDHSLWDQTLRLPGYQGSSFSRSITSYTIHCYRGTRAARSPVQSQARPFTVGSNSQATGVPGQLFLPFNHKPHHSLWDQSPNHSRNSQLKTGITISQALGWPAFNFKPLSQPEPWRLRQVRTADSSKKTSTLADENWALLLSPDLV</sequence>
<protein>
    <submittedName>
        <fullName evidence="1">Uncharacterized protein</fullName>
    </submittedName>
</protein>
<dbReference type="Proteomes" id="UP000735302">
    <property type="component" value="Unassembled WGS sequence"/>
</dbReference>
<organism evidence="1 2">
    <name type="scientific">Plakobranchus ocellatus</name>
    <dbReference type="NCBI Taxonomy" id="259542"/>
    <lineage>
        <taxon>Eukaryota</taxon>
        <taxon>Metazoa</taxon>
        <taxon>Spiralia</taxon>
        <taxon>Lophotrochozoa</taxon>
        <taxon>Mollusca</taxon>
        <taxon>Gastropoda</taxon>
        <taxon>Heterobranchia</taxon>
        <taxon>Euthyneura</taxon>
        <taxon>Panpulmonata</taxon>
        <taxon>Sacoglossa</taxon>
        <taxon>Placobranchoidea</taxon>
        <taxon>Plakobranchidae</taxon>
        <taxon>Plakobranchus</taxon>
    </lineage>
</organism>
<keyword evidence="2" id="KW-1185">Reference proteome</keyword>